<dbReference type="CTD" id="20321722"/>
<evidence type="ECO:0000313" key="2">
    <source>
        <dbReference type="Proteomes" id="UP000054324"/>
    </source>
</evidence>
<name>A0A074ZC87_OPIVI</name>
<dbReference type="Proteomes" id="UP000054324">
    <property type="component" value="Unassembled WGS sequence"/>
</dbReference>
<dbReference type="AlphaFoldDB" id="A0A074ZC87"/>
<reference evidence="1 2" key="1">
    <citation type="submission" date="2013-11" db="EMBL/GenBank/DDBJ databases">
        <title>Opisthorchis viverrini - life in the bile duct.</title>
        <authorList>
            <person name="Young N.D."/>
            <person name="Nagarajan N."/>
            <person name="Lin S.J."/>
            <person name="Korhonen P.K."/>
            <person name="Jex A.R."/>
            <person name="Hall R.S."/>
            <person name="Safavi-Hemami H."/>
            <person name="Kaewkong W."/>
            <person name="Bertrand D."/>
            <person name="Gao S."/>
            <person name="Seet Q."/>
            <person name="Wongkham S."/>
            <person name="Teh B.T."/>
            <person name="Wongkham C."/>
            <person name="Intapan P.M."/>
            <person name="Maleewong W."/>
            <person name="Yang X."/>
            <person name="Hu M."/>
            <person name="Wang Z."/>
            <person name="Hofmann A."/>
            <person name="Sternberg P.W."/>
            <person name="Tan P."/>
            <person name="Wang J."/>
            <person name="Gasser R.B."/>
        </authorList>
    </citation>
    <scope>NUCLEOTIDE SEQUENCE [LARGE SCALE GENOMIC DNA]</scope>
</reference>
<dbReference type="GeneID" id="20321722"/>
<dbReference type="KEGG" id="ovi:T265_07543"/>
<evidence type="ECO:0000313" key="1">
    <source>
        <dbReference type="EMBL" id="KER24921.1"/>
    </source>
</evidence>
<organism evidence="1 2">
    <name type="scientific">Opisthorchis viverrini</name>
    <name type="common">Southeast Asian liver fluke</name>
    <dbReference type="NCBI Taxonomy" id="6198"/>
    <lineage>
        <taxon>Eukaryota</taxon>
        <taxon>Metazoa</taxon>
        <taxon>Spiralia</taxon>
        <taxon>Lophotrochozoa</taxon>
        <taxon>Platyhelminthes</taxon>
        <taxon>Trematoda</taxon>
        <taxon>Digenea</taxon>
        <taxon>Opisthorchiida</taxon>
        <taxon>Opisthorchiata</taxon>
        <taxon>Opisthorchiidae</taxon>
        <taxon>Opisthorchis</taxon>
    </lineage>
</organism>
<protein>
    <submittedName>
        <fullName evidence="1">Uncharacterized protein</fullName>
    </submittedName>
</protein>
<accession>A0A074ZC87</accession>
<dbReference type="RefSeq" id="XP_009171352.1">
    <property type="nucleotide sequence ID" value="XM_009173088.1"/>
</dbReference>
<dbReference type="EMBL" id="KL596793">
    <property type="protein sequence ID" value="KER24921.1"/>
    <property type="molecule type" value="Genomic_DNA"/>
</dbReference>
<sequence>MFKPRQKQLGSQGWVRKRAHTERDSLLPFIASIYPVTPAQLRDSTLIVLTPHSRNLSCSKPAASGSEP</sequence>
<proteinExistence type="predicted"/>
<keyword evidence="2" id="KW-1185">Reference proteome</keyword>
<gene>
    <name evidence="1" type="ORF">T265_07543</name>
</gene>